<dbReference type="RefSeq" id="WP_317978438.1">
    <property type="nucleotide sequence ID" value="NZ_BTCL01000001.1"/>
</dbReference>
<comment type="caution">
    <text evidence="1">The sequence shown here is derived from an EMBL/GenBank/DDBJ whole genome shotgun (WGS) entry which is preliminary data.</text>
</comment>
<dbReference type="EMBL" id="BTCL01000001">
    <property type="protein sequence ID" value="GMK42931.1"/>
    <property type="molecule type" value="Genomic_DNA"/>
</dbReference>
<sequence length="121" mass="14175">MIRISSLIEKGFEYHALPQGLQMLDNTLVMQLEGLEESISARLSFSFQSREWTIDQVTETETPTEWTAARLTEEIKRIFEYRPELLEAGKLLIARIDEINQMDDDEFEAVLERGEMKEFML</sequence>
<keyword evidence="2" id="KW-1185">Reference proteome</keyword>
<gene>
    <name evidence="1" type="ORF">PghCCS26_00580</name>
</gene>
<protein>
    <submittedName>
        <fullName evidence="1">Uncharacterized protein</fullName>
    </submittedName>
</protein>
<reference evidence="1 2" key="1">
    <citation type="submission" date="2023-05" db="EMBL/GenBank/DDBJ databases">
        <title>Draft genome of Paenibacillus sp. CCS26.</title>
        <authorList>
            <person name="Akita H."/>
            <person name="Shinto Y."/>
            <person name="Kimura Z."/>
        </authorList>
    </citation>
    <scope>NUCLEOTIDE SEQUENCE [LARGE SCALE GENOMIC DNA]</scope>
    <source>
        <strain evidence="1 2">CCS26</strain>
    </source>
</reference>
<proteinExistence type="predicted"/>
<dbReference type="Proteomes" id="UP001285921">
    <property type="component" value="Unassembled WGS sequence"/>
</dbReference>
<name>A0ABQ6ND79_9BACL</name>
<organism evidence="1 2">
    <name type="scientific">Paenibacillus glycanilyticus</name>
    <dbReference type="NCBI Taxonomy" id="126569"/>
    <lineage>
        <taxon>Bacteria</taxon>
        <taxon>Bacillati</taxon>
        <taxon>Bacillota</taxon>
        <taxon>Bacilli</taxon>
        <taxon>Bacillales</taxon>
        <taxon>Paenibacillaceae</taxon>
        <taxon>Paenibacillus</taxon>
    </lineage>
</organism>
<accession>A0ABQ6ND79</accession>
<evidence type="ECO:0000313" key="1">
    <source>
        <dbReference type="EMBL" id="GMK42931.1"/>
    </source>
</evidence>
<evidence type="ECO:0000313" key="2">
    <source>
        <dbReference type="Proteomes" id="UP001285921"/>
    </source>
</evidence>